<evidence type="ECO:0000256" key="1">
    <source>
        <dbReference type="SAM" id="MobiDB-lite"/>
    </source>
</evidence>
<sequence>MVRKTGSKGTETPSENEAEERPGSSVACPPYLPDQQAPAPSQEVSFICENDTTKSAQ</sequence>
<reference evidence="2" key="2">
    <citation type="journal article" date="2015" name="Fish Shellfish Immunol.">
        <title>Early steps in the European eel (Anguilla anguilla)-Vibrio vulnificus interaction in the gills: Role of the RtxA13 toxin.</title>
        <authorList>
            <person name="Callol A."/>
            <person name="Pajuelo D."/>
            <person name="Ebbesson L."/>
            <person name="Teles M."/>
            <person name="MacKenzie S."/>
            <person name="Amaro C."/>
        </authorList>
    </citation>
    <scope>NUCLEOTIDE SEQUENCE</scope>
</reference>
<dbReference type="EMBL" id="GBXM01032125">
    <property type="protein sequence ID" value="JAH76452.1"/>
    <property type="molecule type" value="Transcribed_RNA"/>
</dbReference>
<name>A0A0E9VEG6_ANGAN</name>
<accession>A0A0E9VEG6</accession>
<protein>
    <submittedName>
        <fullName evidence="2">Uncharacterized protein</fullName>
    </submittedName>
</protein>
<proteinExistence type="predicted"/>
<evidence type="ECO:0000313" key="2">
    <source>
        <dbReference type="EMBL" id="JAH76452.1"/>
    </source>
</evidence>
<reference evidence="2" key="1">
    <citation type="submission" date="2014-11" db="EMBL/GenBank/DDBJ databases">
        <authorList>
            <person name="Amaro Gonzalez C."/>
        </authorList>
    </citation>
    <scope>NUCLEOTIDE SEQUENCE</scope>
</reference>
<dbReference type="AlphaFoldDB" id="A0A0E9VEG6"/>
<feature type="region of interest" description="Disordered" evidence="1">
    <location>
        <begin position="1"/>
        <end position="57"/>
    </location>
</feature>
<organism evidence="2">
    <name type="scientific">Anguilla anguilla</name>
    <name type="common">European freshwater eel</name>
    <name type="synonym">Muraena anguilla</name>
    <dbReference type="NCBI Taxonomy" id="7936"/>
    <lineage>
        <taxon>Eukaryota</taxon>
        <taxon>Metazoa</taxon>
        <taxon>Chordata</taxon>
        <taxon>Craniata</taxon>
        <taxon>Vertebrata</taxon>
        <taxon>Euteleostomi</taxon>
        <taxon>Actinopterygii</taxon>
        <taxon>Neopterygii</taxon>
        <taxon>Teleostei</taxon>
        <taxon>Anguilliformes</taxon>
        <taxon>Anguillidae</taxon>
        <taxon>Anguilla</taxon>
    </lineage>
</organism>